<protein>
    <submittedName>
        <fullName evidence="1">Uncharacterized protein</fullName>
    </submittedName>
</protein>
<evidence type="ECO:0000313" key="1">
    <source>
        <dbReference type="EMBL" id="CBX31056.1"/>
    </source>
</evidence>
<gene>
    <name evidence="1" type="ORF">N47_E45680</name>
</gene>
<accession>E1YLS3</accession>
<name>E1YLS3_9BACT</name>
<dbReference type="EMBL" id="FR695877">
    <property type="protein sequence ID" value="CBX31056.1"/>
    <property type="molecule type" value="Genomic_DNA"/>
</dbReference>
<proteinExistence type="predicted"/>
<organism evidence="1">
    <name type="scientific">uncultured Desulfobacterium sp</name>
    <dbReference type="NCBI Taxonomy" id="201089"/>
    <lineage>
        <taxon>Bacteria</taxon>
        <taxon>Pseudomonadati</taxon>
        <taxon>Thermodesulfobacteriota</taxon>
        <taxon>Desulfobacteria</taxon>
        <taxon>Desulfobacterales</taxon>
        <taxon>Desulfobacteriaceae</taxon>
        <taxon>Desulfobacterium</taxon>
        <taxon>environmental samples</taxon>
    </lineage>
</organism>
<sequence length="114" mass="13074">MKRQSVSKDYVHTDLNEEFSAIGGYYVLTEETCHPFCDREILYLSGYCVTYNSCCGSGNLSYAIVPGFIIDWKYKKNSDGFFVSRIEPVRDQALQKKITSMIEQKESVSQVNFL</sequence>
<reference evidence="1" key="1">
    <citation type="journal article" date="2011" name="Environ. Microbiol.">
        <title>Genomic insights into the metabolic potential of the polycyclic aromatic hydrocarbon degrading sulfate-reducing Deltaproteobacterium N47.</title>
        <authorList>
            <person name="Bergmann F."/>
            <person name="Selesi D."/>
            <person name="Weinmaier T."/>
            <person name="Tischler P."/>
            <person name="Rattei T."/>
            <person name="Meckenstock R.U."/>
        </authorList>
    </citation>
    <scope>NUCLEOTIDE SEQUENCE</scope>
</reference>
<dbReference type="AlphaFoldDB" id="E1YLS3"/>